<dbReference type="RefSeq" id="WP_135281855.1">
    <property type="nucleotide sequence ID" value="NZ_SRIO01000008.1"/>
</dbReference>
<dbReference type="InterPro" id="IPR017703">
    <property type="entry name" value="YgfZ/GCV_T_CS"/>
</dbReference>
<dbReference type="Gene3D" id="2.40.30.160">
    <property type="match status" value="1"/>
</dbReference>
<evidence type="ECO:0000259" key="2">
    <source>
        <dbReference type="Pfam" id="PF01571"/>
    </source>
</evidence>
<dbReference type="AlphaFoldDB" id="A0A4Z0F8D7"/>
<accession>A0A4Z0F8D7</accession>
<organism evidence="3 4">
    <name type="scientific">Candidatus Macondimonas diazotrophica</name>
    <dbReference type="NCBI Taxonomy" id="2305248"/>
    <lineage>
        <taxon>Bacteria</taxon>
        <taxon>Pseudomonadati</taxon>
        <taxon>Pseudomonadota</taxon>
        <taxon>Gammaproteobacteria</taxon>
        <taxon>Chromatiales</taxon>
        <taxon>Ectothiorhodospiraceae</taxon>
        <taxon>Candidatus Macondimonas</taxon>
    </lineage>
</organism>
<dbReference type="InterPro" id="IPR029043">
    <property type="entry name" value="GcvT/YgfZ_C"/>
</dbReference>
<dbReference type="EMBL" id="SRIO01000008">
    <property type="protein sequence ID" value="TFZ82609.1"/>
    <property type="molecule type" value="Genomic_DNA"/>
</dbReference>
<evidence type="ECO:0000313" key="3">
    <source>
        <dbReference type="EMBL" id="TFZ82609.1"/>
    </source>
</evidence>
<sequence length="348" mass="37563">MKPEWMSFLIDAGAEFTDGVLTHFGNPERERRMVFSGPVIADLGHFGLLGVHGPDARSFLQAQLATDVNAVSADQSSFGCYLSPQGKVIASFVLLMRGDDFYLLLPREQLEETLAQLRRFVLRARVTLEDASDALMRLGISGEALTDDLKGFFGPDLPAQALGTVTAKDSLLIALPGPARWLALGPLEDIRELWQRLQVRGAPVGPDAWALLTIRAGEPFVTPETAAQFIPQMLNLDALGAVGFGKGCYPGQETVTRVRHRGEIKRRVRIGLAQADTPPRPGMSLARSDGAESEPAGTVITAARHPDGGFLTLAVLRQEALGAADIIIPDCGNAAMQLRDLPYPLPEH</sequence>
<dbReference type="SUPFAM" id="SSF103025">
    <property type="entry name" value="Folate-binding domain"/>
    <property type="match status" value="1"/>
</dbReference>
<dbReference type="InterPro" id="IPR006222">
    <property type="entry name" value="GCVT_N"/>
</dbReference>
<comment type="caution">
    <text evidence="3">The sequence shown here is derived from an EMBL/GenBank/DDBJ whole genome shotgun (WGS) entry which is preliminary data.</text>
</comment>
<name>A0A4Z0F8D7_9GAMM</name>
<dbReference type="Gene3D" id="3.30.70.1400">
    <property type="entry name" value="Aminomethyltransferase beta-barrel domains"/>
    <property type="match status" value="1"/>
</dbReference>
<dbReference type="Proteomes" id="UP000297890">
    <property type="component" value="Unassembled WGS sequence"/>
</dbReference>
<dbReference type="NCBIfam" id="TIGR03317">
    <property type="entry name" value="ygfZ_signature"/>
    <property type="match status" value="1"/>
</dbReference>
<dbReference type="Pfam" id="PF01571">
    <property type="entry name" value="GCV_T"/>
    <property type="match status" value="1"/>
</dbReference>
<dbReference type="GO" id="GO:0016226">
    <property type="term" value="P:iron-sulfur cluster assembly"/>
    <property type="evidence" value="ECO:0007669"/>
    <property type="project" value="TreeGrafter"/>
</dbReference>
<gene>
    <name evidence="3" type="ORF">E4680_07850</name>
</gene>
<dbReference type="PANTHER" id="PTHR22602">
    <property type="entry name" value="TRANSFERASE CAF17, MITOCHONDRIAL-RELATED"/>
    <property type="match status" value="1"/>
</dbReference>
<dbReference type="InterPro" id="IPR045179">
    <property type="entry name" value="YgfZ/GcvT"/>
</dbReference>
<dbReference type="PANTHER" id="PTHR22602:SF0">
    <property type="entry name" value="TRANSFERASE CAF17, MITOCHONDRIAL-RELATED"/>
    <property type="match status" value="1"/>
</dbReference>
<evidence type="ECO:0000313" key="4">
    <source>
        <dbReference type="Proteomes" id="UP000297890"/>
    </source>
</evidence>
<dbReference type="Gene3D" id="3.30.70.1630">
    <property type="match status" value="1"/>
</dbReference>
<feature type="region of interest" description="Disordered" evidence="1">
    <location>
        <begin position="275"/>
        <end position="295"/>
    </location>
</feature>
<dbReference type="OrthoDB" id="9796287at2"/>
<protein>
    <submittedName>
        <fullName evidence="3">Folate-binding protein</fullName>
    </submittedName>
</protein>
<proteinExistence type="predicted"/>
<reference evidence="3 4" key="1">
    <citation type="journal article" date="2019" name="ISME J.">
        <title>Candidatus Macondimonas diazotrophica, a novel gammaproteobacterial genus dominating crude-oil-contaminated coastal sediments.</title>
        <authorList>
            <person name="Karthikeyan S."/>
            <person name="Konstantinidis K."/>
        </authorList>
    </citation>
    <scope>NUCLEOTIDE SEQUENCE [LARGE SCALE GENOMIC DNA]</scope>
    <source>
        <strain evidence="3 4">KTK01</strain>
    </source>
</reference>
<dbReference type="SUPFAM" id="SSF101790">
    <property type="entry name" value="Aminomethyltransferase beta-barrel domain"/>
    <property type="match status" value="1"/>
</dbReference>
<feature type="domain" description="GCVT N-terminal" evidence="2">
    <location>
        <begin position="28"/>
        <end position="168"/>
    </location>
</feature>
<keyword evidence="4" id="KW-1185">Reference proteome</keyword>
<evidence type="ECO:0000256" key="1">
    <source>
        <dbReference type="SAM" id="MobiDB-lite"/>
    </source>
</evidence>